<dbReference type="InterPro" id="IPR058511">
    <property type="entry name" value="DUF8198"/>
</dbReference>
<keyword evidence="3" id="KW-1185">Reference proteome</keyword>
<dbReference type="EMBL" id="FNAG01000001">
    <property type="protein sequence ID" value="SDD16315.1"/>
    <property type="molecule type" value="Genomic_DNA"/>
</dbReference>
<sequence length="248" mass="27683">MHAHHPTARRLSRLIAANQRLRDAGAEPRNRSPWLPALQRWQAQRLQRSFGSFLKRGDTRPAAEFFLTDLYGDHDVSGRDAGVARIVPRLIRLLPEDFLRTAADAIELGALSHAFDLRMVDRLVLRHGPHPTGLDEARYAQAYRDCGLPRLRARQIDLIVEVGQSLDEAVRHPMLGRVLKLSRLPARAAGLWELQRFLERGFAAFAELGGADAFLGTIERQEREVSRRLFAGHARPFALAGGANGQGG</sequence>
<evidence type="ECO:0000313" key="3">
    <source>
        <dbReference type="Proteomes" id="UP000199603"/>
    </source>
</evidence>
<evidence type="ECO:0000313" key="2">
    <source>
        <dbReference type="EMBL" id="SDD16315.1"/>
    </source>
</evidence>
<dbReference type="RefSeq" id="WP_091238428.1">
    <property type="nucleotide sequence ID" value="NZ_FNAG01000001.1"/>
</dbReference>
<evidence type="ECO:0000259" key="1">
    <source>
        <dbReference type="Pfam" id="PF26621"/>
    </source>
</evidence>
<organism evidence="2 3">
    <name type="scientific">Aquimonas voraii</name>
    <dbReference type="NCBI Taxonomy" id="265719"/>
    <lineage>
        <taxon>Bacteria</taxon>
        <taxon>Pseudomonadati</taxon>
        <taxon>Pseudomonadota</taxon>
        <taxon>Gammaproteobacteria</taxon>
        <taxon>Lysobacterales</taxon>
        <taxon>Lysobacteraceae</taxon>
        <taxon>Aquimonas</taxon>
    </lineage>
</organism>
<feature type="domain" description="DUF8198" evidence="1">
    <location>
        <begin position="26"/>
        <end position="236"/>
    </location>
</feature>
<accession>A0A1G6SJJ7</accession>
<reference evidence="2 3" key="1">
    <citation type="submission" date="2016-10" db="EMBL/GenBank/DDBJ databases">
        <authorList>
            <person name="de Groot N.N."/>
        </authorList>
    </citation>
    <scope>NUCLEOTIDE SEQUENCE [LARGE SCALE GENOMIC DNA]</scope>
    <source>
        <strain evidence="2 3">DSM 16957</strain>
    </source>
</reference>
<name>A0A1G6SJJ7_9GAMM</name>
<protein>
    <recommendedName>
        <fullName evidence="1">DUF8198 domain-containing protein</fullName>
    </recommendedName>
</protein>
<dbReference type="Proteomes" id="UP000199603">
    <property type="component" value="Unassembled WGS sequence"/>
</dbReference>
<dbReference type="OrthoDB" id="7957365at2"/>
<dbReference type="Pfam" id="PF26621">
    <property type="entry name" value="DUF8198"/>
    <property type="match status" value="1"/>
</dbReference>
<dbReference type="InterPro" id="IPR058063">
    <property type="entry name" value="FFLEE_fam"/>
</dbReference>
<dbReference type="STRING" id="265719.SAMN04488509_101512"/>
<proteinExistence type="predicted"/>
<dbReference type="AlphaFoldDB" id="A0A1G6SJJ7"/>
<gene>
    <name evidence="2" type="ORF">SAMN04488509_101512</name>
</gene>
<dbReference type="NCBIfam" id="NF047641">
    <property type="entry name" value="FFLEE_fam"/>
    <property type="match status" value="1"/>
</dbReference>